<feature type="transmembrane region" description="Helical" evidence="1">
    <location>
        <begin position="12"/>
        <end position="34"/>
    </location>
</feature>
<keyword evidence="3" id="KW-1185">Reference proteome</keyword>
<keyword evidence="1" id="KW-0472">Membrane</keyword>
<dbReference type="Proteomes" id="UP001266305">
    <property type="component" value="Unassembled WGS sequence"/>
</dbReference>
<reference evidence="2 3" key="1">
    <citation type="submission" date="2023-05" db="EMBL/GenBank/DDBJ databases">
        <title>B98-5 Cell Line De Novo Hybrid Assembly: An Optical Mapping Approach.</title>
        <authorList>
            <person name="Kananen K."/>
            <person name="Auerbach J.A."/>
            <person name="Kautto E."/>
            <person name="Blachly J.S."/>
        </authorList>
    </citation>
    <scope>NUCLEOTIDE SEQUENCE [LARGE SCALE GENOMIC DNA]</scope>
    <source>
        <strain evidence="2">B95-8</strain>
        <tissue evidence="2">Cell line</tissue>
    </source>
</reference>
<evidence type="ECO:0000313" key="3">
    <source>
        <dbReference type="Proteomes" id="UP001266305"/>
    </source>
</evidence>
<proteinExistence type="predicted"/>
<gene>
    <name evidence="2" type="ORF">P7K49_001618</name>
</gene>
<comment type="caution">
    <text evidence="2">The sequence shown here is derived from an EMBL/GenBank/DDBJ whole genome shotgun (WGS) entry which is preliminary data.</text>
</comment>
<sequence>MDQKLPSGGAPQVTSATLVAGAAVFAGASVQQLFMKSKREEIPRQNSTISLITAVLASAQDLVVEEQGAKLQLFPEQSFISLQLGQKAGLGSKGKQLPHLLSHSFSVGTDCLFLRGKKGNEVQNDGNRGCTI</sequence>
<accession>A0ABQ9WIW0</accession>
<keyword evidence="1" id="KW-0812">Transmembrane</keyword>
<keyword evidence="1" id="KW-1133">Transmembrane helix</keyword>
<protein>
    <submittedName>
        <fullName evidence="2">Uncharacterized protein</fullName>
    </submittedName>
</protein>
<evidence type="ECO:0000313" key="2">
    <source>
        <dbReference type="EMBL" id="KAK2120232.1"/>
    </source>
</evidence>
<dbReference type="EMBL" id="JASSZA010000001">
    <property type="protein sequence ID" value="KAK2120232.1"/>
    <property type="molecule type" value="Genomic_DNA"/>
</dbReference>
<organism evidence="2 3">
    <name type="scientific">Saguinus oedipus</name>
    <name type="common">Cotton-top tamarin</name>
    <name type="synonym">Oedipomidas oedipus</name>
    <dbReference type="NCBI Taxonomy" id="9490"/>
    <lineage>
        <taxon>Eukaryota</taxon>
        <taxon>Metazoa</taxon>
        <taxon>Chordata</taxon>
        <taxon>Craniata</taxon>
        <taxon>Vertebrata</taxon>
        <taxon>Euteleostomi</taxon>
        <taxon>Mammalia</taxon>
        <taxon>Eutheria</taxon>
        <taxon>Euarchontoglires</taxon>
        <taxon>Primates</taxon>
        <taxon>Haplorrhini</taxon>
        <taxon>Platyrrhini</taxon>
        <taxon>Cebidae</taxon>
        <taxon>Callitrichinae</taxon>
        <taxon>Saguinus</taxon>
    </lineage>
</organism>
<name>A0ABQ9WIW0_SAGOE</name>
<evidence type="ECO:0000256" key="1">
    <source>
        <dbReference type="SAM" id="Phobius"/>
    </source>
</evidence>